<dbReference type="RefSeq" id="WP_079490999.1">
    <property type="nucleotide sequence ID" value="NZ_FUZT01000004.1"/>
</dbReference>
<evidence type="ECO:0008006" key="3">
    <source>
        <dbReference type="Google" id="ProtNLM"/>
    </source>
</evidence>
<dbReference type="EMBL" id="FUZT01000004">
    <property type="protein sequence ID" value="SKC62938.1"/>
    <property type="molecule type" value="Genomic_DNA"/>
</dbReference>
<dbReference type="InterPro" id="IPR032560">
    <property type="entry name" value="DUF4932"/>
</dbReference>
<evidence type="ECO:0000313" key="1">
    <source>
        <dbReference type="EMBL" id="SKC62938.1"/>
    </source>
</evidence>
<name>A0A1T5KHX4_9FIRM</name>
<protein>
    <recommendedName>
        <fullName evidence="3">DUF4932 domain-containing protein</fullName>
    </recommendedName>
</protein>
<proteinExistence type="predicted"/>
<accession>A0A1T5KHX4</accession>
<organism evidence="1 2">
    <name type="scientific">Maledivibacter halophilus</name>
    <dbReference type="NCBI Taxonomy" id="36842"/>
    <lineage>
        <taxon>Bacteria</taxon>
        <taxon>Bacillati</taxon>
        <taxon>Bacillota</taxon>
        <taxon>Clostridia</taxon>
        <taxon>Peptostreptococcales</taxon>
        <taxon>Caminicellaceae</taxon>
        <taxon>Maledivibacter</taxon>
    </lineage>
</organism>
<dbReference type="Pfam" id="PF16286">
    <property type="entry name" value="DUF4932"/>
    <property type="match status" value="1"/>
</dbReference>
<dbReference type="OrthoDB" id="6402335at2"/>
<keyword evidence="2" id="KW-1185">Reference proteome</keyword>
<sequence length="390" mass="46072">MFKKIIVVVTLLFCLSTIFNVAFSIDKKTTTKKELDSNILFETSEGIEYTISTNEMIDTYIIASALYMDFNSEILMPNTEDYAIYKRAKEFFSPYANHSFLKDFNKYVYNGDINGDAIGVLLSYSSTPSLDKICEVDAKYRNYVFKDDEEIDSFIKGLKSFYKYTNAKEFFDNNKGLINSIKSYVKYNIKDSRLIELIKRTEEYVNTKNKYFGDLPIEYETVLTVFRPSMASFYSYKTHSTNKIVTFQSPNDFTCDPYKLDINYMVENVIHEYLHSYINTPIYHIATSKCTDTNKYYTRLTENTLYRNMPLYRQVDEYIVRAIEGRIYTQVFGKEYTFNRLLNKEIRFGGFERLDEIYNYLSNYEIDRNKFPTIDDFLPGLVEKLTRRLD</sequence>
<gene>
    <name evidence="1" type="ORF">SAMN02194393_01801</name>
</gene>
<dbReference type="AlphaFoldDB" id="A0A1T5KHX4"/>
<evidence type="ECO:0000313" key="2">
    <source>
        <dbReference type="Proteomes" id="UP000190285"/>
    </source>
</evidence>
<dbReference type="Proteomes" id="UP000190285">
    <property type="component" value="Unassembled WGS sequence"/>
</dbReference>
<reference evidence="1 2" key="1">
    <citation type="submission" date="2017-02" db="EMBL/GenBank/DDBJ databases">
        <authorList>
            <person name="Peterson S.W."/>
        </authorList>
    </citation>
    <scope>NUCLEOTIDE SEQUENCE [LARGE SCALE GENOMIC DNA]</scope>
    <source>
        <strain evidence="1 2">M1</strain>
    </source>
</reference>
<dbReference type="STRING" id="36842.SAMN02194393_01801"/>